<dbReference type="EMBL" id="BK015951">
    <property type="protein sequence ID" value="DAF86730.1"/>
    <property type="molecule type" value="Genomic_DNA"/>
</dbReference>
<protein>
    <submittedName>
        <fullName evidence="1">Uncharacterized protein</fullName>
    </submittedName>
</protein>
<reference evidence="1" key="1">
    <citation type="journal article" date="2021" name="Proc. Natl. Acad. Sci. U.S.A.">
        <title>A Catalog of Tens of Thousands of Viruses from Human Metagenomes Reveals Hidden Associations with Chronic Diseases.</title>
        <authorList>
            <person name="Tisza M.J."/>
            <person name="Buck C.B."/>
        </authorList>
    </citation>
    <scope>NUCLEOTIDE SEQUENCE</scope>
    <source>
        <strain evidence="1">CtTgb17</strain>
    </source>
</reference>
<name>A0A8S5TWZ9_9CAUD</name>
<evidence type="ECO:0000313" key="1">
    <source>
        <dbReference type="EMBL" id="DAF86730.1"/>
    </source>
</evidence>
<organism evidence="1">
    <name type="scientific">Siphoviridae sp. ctTgb17</name>
    <dbReference type="NCBI Taxonomy" id="2825521"/>
    <lineage>
        <taxon>Viruses</taxon>
        <taxon>Duplodnaviria</taxon>
        <taxon>Heunggongvirae</taxon>
        <taxon>Uroviricota</taxon>
        <taxon>Caudoviricetes</taxon>
    </lineage>
</organism>
<sequence length="532" mass="53028">MAGAGLLCLRHGPPEGGHVVHGGVGHTVALPFRLDLAAGGSAPVSASDVASGAASALSGSQSPPEMRQSVSITAPVFLLRYSMVMPSLLAGLDVGEGRRVEDAPADVGLTAQIDLIVALQVAQLSIIVGVAVADDLDGDLLGIAPLEAVDEIAHKGAVEAGAGGQVGGGLHPQAVHLAGICAPCQLGVKLCAVGGGLLGQSGLEGRGQHHAGDVPVCALHQRDGGLNVLIGLVAGGDGHSLRHLGVEVIGADDGGGRAGAGIDAVEGHQVEALGDLLGKAVGKGAHVVQLRVLGGVEKLVRDAGTVLDLDGDDGDGIDSQTALGLGTVLCHDVHLLVEGEGELLDAVEGDGGGAAQLGQRRGTGGLLDKVGDQLLGEQGALAQNVCHVLFSFAHQVVGEGAQGIATAAAACGLGAARGRFGWLGLEQLGERLGILADGVLVLTGKPLGEVEGDADLVGDAGLELRHLKGMDAGGVVGILRLEVVVVGEGSQTVGNGGVECLLRGDGFKFCHEKTSILTDAYKNRAEALLRRS</sequence>
<proteinExistence type="predicted"/>
<accession>A0A8S5TWZ9</accession>